<dbReference type="Gene3D" id="3.90.190.10">
    <property type="entry name" value="Protein tyrosine phosphatase superfamily"/>
    <property type="match status" value="1"/>
</dbReference>
<dbReference type="InterPro" id="IPR029021">
    <property type="entry name" value="Prot-tyrosine_phosphatase-like"/>
</dbReference>
<evidence type="ECO:0000256" key="1">
    <source>
        <dbReference type="SAM" id="MobiDB-lite"/>
    </source>
</evidence>
<evidence type="ECO:0000313" key="2">
    <source>
        <dbReference type="EMBL" id="CAK0818482.1"/>
    </source>
</evidence>
<dbReference type="SUPFAM" id="SSF52799">
    <property type="entry name" value="(Phosphotyrosine protein) phosphatases II"/>
    <property type="match status" value="1"/>
</dbReference>
<feature type="region of interest" description="Disordered" evidence="1">
    <location>
        <begin position="560"/>
        <end position="594"/>
    </location>
</feature>
<feature type="compositionally biased region" description="Low complexity" evidence="1">
    <location>
        <begin position="53"/>
        <end position="66"/>
    </location>
</feature>
<dbReference type="Proteomes" id="UP001189429">
    <property type="component" value="Unassembled WGS sequence"/>
</dbReference>
<name>A0ABN9RHC5_9DINO</name>
<reference evidence="2" key="1">
    <citation type="submission" date="2023-10" db="EMBL/GenBank/DDBJ databases">
        <authorList>
            <person name="Chen Y."/>
            <person name="Shah S."/>
            <person name="Dougan E. K."/>
            <person name="Thang M."/>
            <person name="Chan C."/>
        </authorList>
    </citation>
    <scope>NUCLEOTIDE SEQUENCE [LARGE SCALE GENOMIC DNA]</scope>
</reference>
<organism evidence="2 3">
    <name type="scientific">Prorocentrum cordatum</name>
    <dbReference type="NCBI Taxonomy" id="2364126"/>
    <lineage>
        <taxon>Eukaryota</taxon>
        <taxon>Sar</taxon>
        <taxon>Alveolata</taxon>
        <taxon>Dinophyceae</taxon>
        <taxon>Prorocentrales</taxon>
        <taxon>Prorocentraceae</taxon>
        <taxon>Prorocentrum</taxon>
    </lineage>
</organism>
<protein>
    <submittedName>
        <fullName evidence="2">Uncharacterized protein</fullName>
    </submittedName>
</protein>
<keyword evidence="3" id="KW-1185">Reference proteome</keyword>
<feature type="region of interest" description="Disordered" evidence="1">
    <location>
        <begin position="1"/>
        <end position="66"/>
    </location>
</feature>
<comment type="caution">
    <text evidence="2">The sequence shown here is derived from an EMBL/GenBank/DDBJ whole genome shotgun (WGS) entry which is preliminary data.</text>
</comment>
<sequence>MTVLRRTARAPGPSRSGAGAEPEADPGPAEEFAGLASALGAPDPGLGGGGVAGASSATARGPTARGARAQELRALLRAARERVRAAAANGAAADAPASALSERLRDQPPPANRVVGIDAWVELSTLARNYGFLGRPRLLARLPKFPAEPTAAQRQAFERFRLLAAIWADEGAPINLPTSAVAEQKALGLHWGEQVTRALPLAHDGAPPGSPAADVAAWVNLEDLLDGPALDALSDPRVLRLPEDEVAAPPPRASVLVDAEEECYMLVESLHRLGVMEAEVSCCVFAPSRKQLAARAACANAGVQRAPERAAEGRLSWVTLGAQLREIDRLVGTSPSRRSFRVGWRLDRVASERVINDDPVGAARIQAFGSGVSASPSDLLLVGDFDGIGGARVALDLLAVAADQVAKWWADRCPRAREAAAGGKLGPEGERAQHVNIWEAAAVLDFLRSHPSENMNKRKMFLLDCQAAMGALTTGQPGRAERTSHTVALHLTKDTLAAPLCGAHVPNYTDIVDIYELRDGAIYPENSIMDTPVAPWCGAHVPSDMNDSIVISEPHNAPLEKAREGEQWQEPDVTGTDIVKNDSEENSTKGHPTSMPLSLAWHQMSLSEDLADAYKLPADIYEAITKGMRRGSGPADFLSQTARTRVPMNSMKFADELHAAIAIATCFRSPLPLAPRRPLAVPRLDLEALSGKEALADAPLVGHPWAGERTESNVDSRWSRDPVARPAKPALRGYAAAKPEDQHRIAEFYGFRDEGFESTMRRLKTDQIRPRLYIGTMADAAYWPLLEALSITHVVNCAVEAQKAPPPYEERGIKYLLLPLHDSVHEAETMLRHKFRGLRRATRFVRDVLK</sequence>
<proteinExistence type="predicted"/>
<accession>A0ABN9RHC5</accession>
<dbReference type="EMBL" id="CAUYUJ010006736">
    <property type="protein sequence ID" value="CAK0818482.1"/>
    <property type="molecule type" value="Genomic_DNA"/>
</dbReference>
<evidence type="ECO:0000313" key="3">
    <source>
        <dbReference type="Proteomes" id="UP001189429"/>
    </source>
</evidence>
<feature type="compositionally biased region" description="Basic and acidic residues" evidence="1">
    <location>
        <begin position="579"/>
        <end position="588"/>
    </location>
</feature>
<gene>
    <name evidence="2" type="ORF">PCOR1329_LOCUS20741</name>
</gene>
<feature type="non-terminal residue" evidence="2">
    <location>
        <position position="850"/>
    </location>
</feature>
<dbReference type="CDD" id="cd14498">
    <property type="entry name" value="DSP"/>
    <property type="match status" value="1"/>
</dbReference>
<feature type="compositionally biased region" description="Low complexity" evidence="1">
    <location>
        <begin position="17"/>
        <end position="44"/>
    </location>
</feature>